<dbReference type="Pfam" id="PF03358">
    <property type="entry name" value="FMN_red"/>
    <property type="match status" value="1"/>
</dbReference>
<name>A0A483CUK8_9EURY</name>
<protein>
    <submittedName>
        <fullName evidence="4">Flavodoxin family protein</fullName>
    </submittedName>
</protein>
<dbReference type="EMBL" id="PGCL01000002">
    <property type="protein sequence ID" value="TAJ45008.1"/>
    <property type="molecule type" value="Genomic_DNA"/>
</dbReference>
<dbReference type="InterPro" id="IPR005025">
    <property type="entry name" value="FMN_Rdtase-like_dom"/>
</dbReference>
<keyword evidence="5" id="KW-1185">Reference proteome</keyword>
<feature type="domain" description="NADPH-dependent FMN reductase-like" evidence="3">
    <location>
        <begin position="6"/>
        <end position="106"/>
    </location>
</feature>
<organism evidence="4 5">
    <name type="scientific">Methanofollis fontis</name>
    <dbReference type="NCBI Taxonomy" id="2052832"/>
    <lineage>
        <taxon>Archaea</taxon>
        <taxon>Methanobacteriati</taxon>
        <taxon>Methanobacteriota</taxon>
        <taxon>Stenosarchaea group</taxon>
        <taxon>Methanomicrobia</taxon>
        <taxon>Methanomicrobiales</taxon>
        <taxon>Methanomicrobiaceae</taxon>
        <taxon>Methanofollis</taxon>
    </lineage>
</organism>
<dbReference type="Proteomes" id="UP000292580">
    <property type="component" value="Unassembled WGS sequence"/>
</dbReference>
<dbReference type="InterPro" id="IPR050104">
    <property type="entry name" value="FMN-dep_NADH:Q_OxRdtase_AzoR1"/>
</dbReference>
<dbReference type="PANTHER" id="PTHR43741">
    <property type="entry name" value="FMN-DEPENDENT NADH-AZOREDUCTASE 1"/>
    <property type="match status" value="1"/>
</dbReference>
<evidence type="ECO:0000259" key="3">
    <source>
        <dbReference type="Pfam" id="PF03358"/>
    </source>
</evidence>
<comment type="cofactor">
    <cofactor evidence="1">
        <name>[4Fe-4S] cluster</name>
        <dbReference type="ChEBI" id="CHEBI:49883"/>
    </cofactor>
</comment>
<evidence type="ECO:0000256" key="2">
    <source>
        <dbReference type="ARBA" id="ARBA00038292"/>
    </source>
</evidence>
<reference evidence="4 5" key="1">
    <citation type="submission" date="2017-11" db="EMBL/GenBank/DDBJ databases">
        <title>Isolation and Characterization of Methanofollis Species from Methane Seep Offshore SW Taiwan.</title>
        <authorList>
            <person name="Teng N.-H."/>
            <person name="Lai M.-C."/>
            <person name="Chen S.-C."/>
        </authorList>
    </citation>
    <scope>NUCLEOTIDE SEQUENCE [LARGE SCALE GENOMIC DNA]</scope>
    <source>
        <strain evidence="4 5">FWC-SCC2</strain>
    </source>
</reference>
<evidence type="ECO:0000256" key="1">
    <source>
        <dbReference type="ARBA" id="ARBA00001966"/>
    </source>
</evidence>
<dbReference type="OrthoDB" id="9059at2157"/>
<comment type="caution">
    <text evidence="4">The sequence shown here is derived from an EMBL/GenBank/DDBJ whole genome shotgun (WGS) entry which is preliminary data.</text>
</comment>
<comment type="similarity">
    <text evidence="2">Belongs to the SsuE family. Isf subfamily.</text>
</comment>
<dbReference type="InterPro" id="IPR029039">
    <property type="entry name" value="Flavoprotein-like_sf"/>
</dbReference>
<gene>
    <name evidence="4" type="ORF">CUJ86_03765</name>
</gene>
<dbReference type="Gene3D" id="3.40.50.360">
    <property type="match status" value="1"/>
</dbReference>
<dbReference type="SUPFAM" id="SSF52218">
    <property type="entry name" value="Flavoproteins"/>
    <property type="match status" value="1"/>
</dbReference>
<evidence type="ECO:0000313" key="4">
    <source>
        <dbReference type="EMBL" id="TAJ45008.1"/>
    </source>
</evidence>
<evidence type="ECO:0000313" key="5">
    <source>
        <dbReference type="Proteomes" id="UP000292580"/>
    </source>
</evidence>
<dbReference type="PANTHER" id="PTHR43741:SF4">
    <property type="entry name" value="FMN-DEPENDENT NADH:QUINONE OXIDOREDUCTASE"/>
    <property type="match status" value="1"/>
</dbReference>
<dbReference type="GO" id="GO:0016491">
    <property type="term" value="F:oxidoreductase activity"/>
    <property type="evidence" value="ECO:0007669"/>
    <property type="project" value="InterPro"/>
</dbReference>
<accession>A0A483CUK8</accession>
<dbReference type="AlphaFoldDB" id="A0A483CUK8"/>
<dbReference type="RefSeq" id="WP_130646240.1">
    <property type="nucleotide sequence ID" value="NZ_PGCL01000002.1"/>
</dbReference>
<proteinExistence type="inferred from homology"/>
<sequence>MPDPRRILGIGGSPRPRGNTDILLDRILEGAVDAGADVERVHLRDYTIEACTGCERCRKDLTCSRFLDGMHLLYPELEKAQGVVIGSPTYNYNVTSMTKSFIDRLYPYYTFPSKRPGGYSSRLAGEERRALVFSVCEQEDIREMGFAIEAIAMPFEALGYRITERFPVTGIFERGAVKQHDDIMDAAYEVGRRFGGELI</sequence>